<dbReference type="Proteomes" id="UP000199137">
    <property type="component" value="Unassembled WGS sequence"/>
</dbReference>
<evidence type="ECO:0000313" key="3">
    <source>
        <dbReference type="Proteomes" id="UP000199137"/>
    </source>
</evidence>
<dbReference type="STRING" id="112413.SAMN05421854_12518"/>
<accession>A0A1I6BBC3</accession>
<dbReference type="EMBL" id="FOWC01000025">
    <property type="protein sequence ID" value="SFQ78250.1"/>
    <property type="molecule type" value="Genomic_DNA"/>
</dbReference>
<evidence type="ECO:0000256" key="1">
    <source>
        <dbReference type="SAM" id="MobiDB-lite"/>
    </source>
</evidence>
<feature type="region of interest" description="Disordered" evidence="1">
    <location>
        <begin position="1"/>
        <end position="25"/>
    </location>
</feature>
<reference evidence="2 3" key="1">
    <citation type="submission" date="2016-10" db="EMBL/GenBank/DDBJ databases">
        <authorList>
            <person name="de Groot N.N."/>
        </authorList>
    </citation>
    <scope>NUCLEOTIDE SEQUENCE [LARGE SCALE GENOMIC DNA]</scope>
    <source>
        <strain evidence="2 3">DSM 44637</strain>
    </source>
</reference>
<feature type="region of interest" description="Disordered" evidence="1">
    <location>
        <begin position="72"/>
        <end position="98"/>
    </location>
</feature>
<gene>
    <name evidence="2" type="ORF">SAMN05421854_12518</name>
</gene>
<sequence length="243" mass="25559">MADDWYTDEFGRRRRIPNGDGRGRRGGGAIVAAGVAAVIGAGGVTAFGGGAAVEGGAGVAAEALPGNLAGDVVDSLPGRSPSARKTEGRKSAQRGKSAETFSRFKLKELKPTVKRDLKCLLNSTGKVQEFFIRTPCTSLVMRLYAVGDGHGNAAVLSVAWIGFRTKKDAVAFERVEQVQDNGDVTPLGGALLGLAGFRFTGHHYHARPRGRTMVIGEADTATGRFDAEELDALAEVVAYFPKP</sequence>
<organism evidence="2 3">
    <name type="scientific">Amycolatopsis rubida</name>
    <dbReference type="NCBI Taxonomy" id="112413"/>
    <lineage>
        <taxon>Bacteria</taxon>
        <taxon>Bacillati</taxon>
        <taxon>Actinomycetota</taxon>
        <taxon>Actinomycetes</taxon>
        <taxon>Pseudonocardiales</taxon>
        <taxon>Pseudonocardiaceae</taxon>
        <taxon>Amycolatopsis</taxon>
    </lineage>
</organism>
<name>A0A1I6BBC3_9PSEU</name>
<dbReference type="OrthoDB" id="3470137at2"/>
<dbReference type="AlphaFoldDB" id="A0A1I6BBC3"/>
<protein>
    <submittedName>
        <fullName evidence="2">Uncharacterized protein</fullName>
    </submittedName>
</protein>
<dbReference type="RefSeq" id="WP_143132648.1">
    <property type="nucleotide sequence ID" value="NZ_FOWC01000025.1"/>
</dbReference>
<evidence type="ECO:0000313" key="2">
    <source>
        <dbReference type="EMBL" id="SFQ78250.1"/>
    </source>
</evidence>
<proteinExistence type="predicted"/>